<evidence type="ECO:0000256" key="3">
    <source>
        <dbReference type="ARBA" id="ARBA00023157"/>
    </source>
</evidence>
<dbReference type="Proteomes" id="UP000410492">
    <property type="component" value="Unassembled WGS sequence"/>
</dbReference>
<name>A0A653BIH7_CALMS</name>
<evidence type="ECO:0000256" key="4">
    <source>
        <dbReference type="SAM" id="SignalP"/>
    </source>
</evidence>
<dbReference type="Pfam" id="PF11410">
    <property type="entry name" value="Antifungal_pept"/>
    <property type="match status" value="1"/>
</dbReference>
<reference evidence="5 6" key="1">
    <citation type="submission" date="2019-01" db="EMBL/GenBank/DDBJ databases">
        <authorList>
            <person name="Sayadi A."/>
        </authorList>
    </citation>
    <scope>NUCLEOTIDE SEQUENCE [LARGE SCALE GENOMIC DNA]</scope>
</reference>
<dbReference type="SUPFAM" id="SSF57048">
    <property type="entry name" value="Gurmarin-like"/>
    <property type="match status" value="1"/>
</dbReference>
<organism evidence="5 6">
    <name type="scientific">Callosobruchus maculatus</name>
    <name type="common">Southern cowpea weevil</name>
    <name type="synonym">Pulse bruchid</name>
    <dbReference type="NCBI Taxonomy" id="64391"/>
    <lineage>
        <taxon>Eukaryota</taxon>
        <taxon>Metazoa</taxon>
        <taxon>Ecdysozoa</taxon>
        <taxon>Arthropoda</taxon>
        <taxon>Hexapoda</taxon>
        <taxon>Insecta</taxon>
        <taxon>Pterygota</taxon>
        <taxon>Neoptera</taxon>
        <taxon>Endopterygota</taxon>
        <taxon>Coleoptera</taxon>
        <taxon>Polyphaga</taxon>
        <taxon>Cucujiformia</taxon>
        <taxon>Chrysomeloidea</taxon>
        <taxon>Chrysomelidae</taxon>
        <taxon>Bruchinae</taxon>
        <taxon>Bruchini</taxon>
        <taxon>Callosobruchus</taxon>
    </lineage>
</organism>
<sequence>MNKLFAISVIIVVLSVFLNVALGVDCIPDGELCWSDGSYLGKCCEGFCFYIKGNDFGTCTKFD</sequence>
<keyword evidence="6" id="KW-1185">Reference proteome</keyword>
<keyword evidence="2" id="KW-0960">Knottin</keyword>
<accession>A0A653BIH7</accession>
<evidence type="ECO:0000313" key="6">
    <source>
        <dbReference type="Proteomes" id="UP000410492"/>
    </source>
</evidence>
<dbReference type="InterPro" id="IPR009101">
    <property type="entry name" value="Gurmarin/antifun_pep"/>
</dbReference>
<evidence type="ECO:0000313" key="5">
    <source>
        <dbReference type="EMBL" id="VEN35372.1"/>
    </source>
</evidence>
<proteinExistence type="predicted"/>
<dbReference type="AlphaFoldDB" id="A0A653BIH7"/>
<dbReference type="EMBL" id="CAACVG010001512">
    <property type="protein sequence ID" value="VEN35372.1"/>
    <property type="molecule type" value="Genomic_DNA"/>
</dbReference>
<feature type="chain" id="PRO_5025008268" evidence="4">
    <location>
        <begin position="24"/>
        <end position="63"/>
    </location>
</feature>
<evidence type="ECO:0000256" key="1">
    <source>
        <dbReference type="ARBA" id="ARBA00022529"/>
    </source>
</evidence>
<keyword evidence="1" id="KW-0929">Antimicrobial</keyword>
<protein>
    <submittedName>
        <fullName evidence="5">Uncharacterized protein</fullName>
    </submittedName>
</protein>
<keyword evidence="4" id="KW-0732">Signal</keyword>
<dbReference type="InterPro" id="IPR024206">
    <property type="entry name" value="Gurmarin/antimicrobial_peptd"/>
</dbReference>
<feature type="signal peptide" evidence="4">
    <location>
        <begin position="1"/>
        <end position="23"/>
    </location>
</feature>
<keyword evidence="3" id="KW-1015">Disulfide bond</keyword>
<gene>
    <name evidence="5" type="ORF">CALMAC_LOCUS1291</name>
</gene>
<evidence type="ECO:0000256" key="2">
    <source>
        <dbReference type="ARBA" id="ARBA00022854"/>
    </source>
</evidence>